<accession>A0A9Q3BJU4</accession>
<name>A0A9Q3BJU4_9BASI</name>
<comment type="caution">
    <text evidence="1">The sequence shown here is derived from an EMBL/GenBank/DDBJ whole genome shotgun (WGS) entry which is preliminary data.</text>
</comment>
<proteinExistence type="predicted"/>
<evidence type="ECO:0000313" key="2">
    <source>
        <dbReference type="Proteomes" id="UP000765509"/>
    </source>
</evidence>
<dbReference type="AlphaFoldDB" id="A0A9Q3BJU4"/>
<dbReference type="EMBL" id="AVOT02001485">
    <property type="protein sequence ID" value="MBW0467084.1"/>
    <property type="molecule type" value="Genomic_DNA"/>
</dbReference>
<keyword evidence="2" id="KW-1185">Reference proteome</keyword>
<reference evidence="1" key="1">
    <citation type="submission" date="2021-03" db="EMBL/GenBank/DDBJ databases">
        <title>Draft genome sequence of rust myrtle Austropuccinia psidii MF-1, a brazilian biotype.</title>
        <authorList>
            <person name="Quecine M.C."/>
            <person name="Pachon D.M.R."/>
            <person name="Bonatelli M.L."/>
            <person name="Correr F.H."/>
            <person name="Franceschini L.M."/>
            <person name="Leite T.F."/>
            <person name="Margarido G.R.A."/>
            <person name="Almeida C.A."/>
            <person name="Ferrarezi J.A."/>
            <person name="Labate C.A."/>
        </authorList>
    </citation>
    <scope>NUCLEOTIDE SEQUENCE</scope>
    <source>
        <strain evidence="1">MF-1</strain>
    </source>
</reference>
<evidence type="ECO:0000313" key="1">
    <source>
        <dbReference type="EMBL" id="MBW0467084.1"/>
    </source>
</evidence>
<sequence length="189" mass="21797">MGDSIREHSDDEQDPKEEFLVEYQEETKLEIQDVQLEEGMAQDTSNKSFCKHTQDAQTFLFIPTRGMAYIHGTATKMTVFIDNSQHPLIIDSGSHFSIVTREYLDSHFQNWEKQLLPTKAKKFKNVSGKMTSICTIIKEIIIPHRKGNLRLNPEFLVLEDAHIQVFYCRQTTKGCIESTFTIVKRATLP</sequence>
<dbReference type="Proteomes" id="UP000765509">
    <property type="component" value="Unassembled WGS sequence"/>
</dbReference>
<organism evidence="1 2">
    <name type="scientific">Austropuccinia psidii MF-1</name>
    <dbReference type="NCBI Taxonomy" id="1389203"/>
    <lineage>
        <taxon>Eukaryota</taxon>
        <taxon>Fungi</taxon>
        <taxon>Dikarya</taxon>
        <taxon>Basidiomycota</taxon>
        <taxon>Pucciniomycotina</taxon>
        <taxon>Pucciniomycetes</taxon>
        <taxon>Pucciniales</taxon>
        <taxon>Sphaerophragmiaceae</taxon>
        <taxon>Austropuccinia</taxon>
    </lineage>
</organism>
<protein>
    <submittedName>
        <fullName evidence="1">Uncharacterized protein</fullName>
    </submittedName>
</protein>
<gene>
    <name evidence="1" type="ORF">O181_006799</name>
</gene>